<accession>L7LRT9</accession>
<dbReference type="PROSITE" id="PS50279">
    <property type="entry name" value="BPTI_KUNITZ_2"/>
    <property type="match status" value="2"/>
</dbReference>
<evidence type="ECO:0000256" key="3">
    <source>
        <dbReference type="ARBA" id="ARBA00023157"/>
    </source>
</evidence>
<dbReference type="InterPro" id="IPR036880">
    <property type="entry name" value="Kunitz_BPTI_sf"/>
</dbReference>
<keyword evidence="4" id="KW-0732">Signal</keyword>
<evidence type="ECO:0000256" key="1">
    <source>
        <dbReference type="ARBA" id="ARBA00022690"/>
    </source>
</evidence>
<dbReference type="SMART" id="SM00131">
    <property type="entry name" value="KU"/>
    <property type="match status" value="2"/>
</dbReference>
<evidence type="ECO:0000259" key="5">
    <source>
        <dbReference type="PROSITE" id="PS50279"/>
    </source>
</evidence>
<organism evidence="6">
    <name type="scientific">Rhipicephalus pulchellus</name>
    <name type="common">Yellow backed tick</name>
    <name type="synonym">Dermacentor pulchellus</name>
    <dbReference type="NCBI Taxonomy" id="72859"/>
    <lineage>
        <taxon>Eukaryota</taxon>
        <taxon>Metazoa</taxon>
        <taxon>Ecdysozoa</taxon>
        <taxon>Arthropoda</taxon>
        <taxon>Chelicerata</taxon>
        <taxon>Arachnida</taxon>
        <taxon>Acari</taxon>
        <taxon>Parasitiformes</taxon>
        <taxon>Ixodida</taxon>
        <taxon>Ixodoidea</taxon>
        <taxon>Ixodidae</taxon>
        <taxon>Rhipicephalinae</taxon>
        <taxon>Rhipicephalus</taxon>
        <taxon>Rhipicephalus</taxon>
    </lineage>
</organism>
<dbReference type="PROSITE" id="PS00280">
    <property type="entry name" value="BPTI_KUNITZ_1"/>
    <property type="match status" value="1"/>
</dbReference>
<dbReference type="InterPro" id="IPR050098">
    <property type="entry name" value="TFPI/VKTCI-like"/>
</dbReference>
<feature type="domain" description="BPTI/Kunitz inhibitor" evidence="5">
    <location>
        <begin position="97"/>
        <end position="150"/>
    </location>
</feature>
<evidence type="ECO:0000313" key="6">
    <source>
        <dbReference type="EMBL" id="JAA54257.1"/>
    </source>
</evidence>
<reference evidence="6" key="2">
    <citation type="journal article" date="2015" name="J. Proteomics">
        <title>Sexual differences in the sialomes of the zebra tick, Rhipicephalus pulchellus.</title>
        <authorList>
            <person name="Tan A.W."/>
            <person name="Francischetti I.M."/>
            <person name="Slovak M."/>
            <person name="Kini R.M."/>
            <person name="Ribeiro J.M."/>
        </authorList>
    </citation>
    <scope>NUCLEOTIDE SEQUENCE</scope>
    <source>
        <tissue evidence="6">Salivary gland</tissue>
    </source>
</reference>
<feature type="domain" description="BPTI/Kunitz inhibitor" evidence="5">
    <location>
        <begin position="36"/>
        <end position="86"/>
    </location>
</feature>
<keyword evidence="2" id="KW-0722">Serine protease inhibitor</keyword>
<evidence type="ECO:0000256" key="4">
    <source>
        <dbReference type="SAM" id="SignalP"/>
    </source>
</evidence>
<dbReference type="InterPro" id="IPR020901">
    <property type="entry name" value="Prtase_inh_Kunz-CS"/>
</dbReference>
<keyword evidence="3" id="KW-1015">Disulfide bond</keyword>
<dbReference type="Gene3D" id="4.10.410.10">
    <property type="entry name" value="Pancreatic trypsin inhibitor Kunitz domain"/>
    <property type="match status" value="2"/>
</dbReference>
<dbReference type="EMBL" id="GACK01010777">
    <property type="protein sequence ID" value="JAA54257.1"/>
    <property type="molecule type" value="mRNA"/>
</dbReference>
<feature type="signal peptide" evidence="4">
    <location>
        <begin position="1"/>
        <end position="21"/>
    </location>
</feature>
<keyword evidence="1" id="KW-0646">Protease inhibitor</keyword>
<dbReference type="InterPro" id="IPR002223">
    <property type="entry name" value="Kunitz_BPTI"/>
</dbReference>
<reference evidence="6" key="1">
    <citation type="submission" date="2012-11" db="EMBL/GenBank/DDBJ databases">
        <authorList>
            <person name="Lucero-Rivera Y.E."/>
            <person name="Tovar-Ramirez D."/>
        </authorList>
    </citation>
    <scope>NUCLEOTIDE SEQUENCE</scope>
    <source>
        <tissue evidence="6">Salivary gland</tissue>
    </source>
</reference>
<dbReference type="Pfam" id="PF00014">
    <property type="entry name" value="Kunitz_BPTI"/>
    <property type="match status" value="2"/>
</dbReference>
<dbReference type="SUPFAM" id="SSF57362">
    <property type="entry name" value="BPTI-like"/>
    <property type="match status" value="2"/>
</dbReference>
<protein>
    <submittedName>
        <fullName evidence="6">Putative bilaris</fullName>
    </submittedName>
</protein>
<dbReference type="PANTHER" id="PTHR10083:SF374">
    <property type="entry name" value="BPTI_KUNITZ INHIBITOR DOMAIN-CONTAINING PROTEIN"/>
    <property type="match status" value="1"/>
</dbReference>
<dbReference type="AlphaFoldDB" id="L7LRT9"/>
<evidence type="ECO:0000256" key="2">
    <source>
        <dbReference type="ARBA" id="ARBA00022900"/>
    </source>
</evidence>
<dbReference type="PANTHER" id="PTHR10083">
    <property type="entry name" value="KUNITZ-TYPE PROTEASE INHIBITOR-RELATED"/>
    <property type="match status" value="1"/>
</dbReference>
<proteinExistence type="evidence at transcript level"/>
<name>L7LRT9_RHIPC</name>
<sequence>MIIYEILAMLQLLCFLRYVSGADSSVDWYIKKPVACNMTSSYGDCTGNYTRYFFDTTKKRCSKFKYSGCGGNGNNFQDIRKCRYLCGASYNPDRDPCLRPPSNIWCPRWPTFAEMWYFDTNTEKCTLFIYHQCALDSNVFQTCEKCMEACQRHMRLLQTCTPGHSNSTRS</sequence>
<dbReference type="GO" id="GO:0004867">
    <property type="term" value="F:serine-type endopeptidase inhibitor activity"/>
    <property type="evidence" value="ECO:0007669"/>
    <property type="project" value="UniProtKB-KW"/>
</dbReference>
<dbReference type="PRINTS" id="PR00759">
    <property type="entry name" value="BASICPTASE"/>
</dbReference>
<feature type="chain" id="PRO_5003981167" evidence="4">
    <location>
        <begin position="22"/>
        <end position="170"/>
    </location>
</feature>
<dbReference type="CDD" id="cd00109">
    <property type="entry name" value="Kunitz-type"/>
    <property type="match status" value="1"/>
</dbReference>